<evidence type="ECO:0000313" key="9">
    <source>
        <dbReference type="EMBL" id="GAH40938.1"/>
    </source>
</evidence>
<dbReference type="EMBL" id="BARU01007075">
    <property type="protein sequence ID" value="GAH40938.1"/>
    <property type="molecule type" value="Genomic_DNA"/>
</dbReference>
<reference evidence="9" key="1">
    <citation type="journal article" date="2014" name="Front. Microbiol.">
        <title>High frequency of phylogenetically diverse reductive dehalogenase-homologous genes in deep subseafloor sedimentary metagenomes.</title>
        <authorList>
            <person name="Kawai M."/>
            <person name="Futagami T."/>
            <person name="Toyoda A."/>
            <person name="Takaki Y."/>
            <person name="Nishi S."/>
            <person name="Hori S."/>
            <person name="Arai W."/>
            <person name="Tsubouchi T."/>
            <person name="Morono Y."/>
            <person name="Uchiyama I."/>
            <person name="Ito T."/>
            <person name="Fujiyama A."/>
            <person name="Inagaki F."/>
            <person name="Takami H."/>
        </authorList>
    </citation>
    <scope>NUCLEOTIDE SEQUENCE</scope>
    <source>
        <strain evidence="9">Expedition CK06-06</strain>
    </source>
</reference>
<comment type="cofactor">
    <cofactor evidence="1">
        <name>FAD</name>
        <dbReference type="ChEBI" id="CHEBI:57692"/>
    </cofactor>
</comment>
<dbReference type="PANTHER" id="PTHR43429:SF1">
    <property type="entry name" value="NAD(P)H SULFUR OXIDOREDUCTASE (COA-DEPENDENT)"/>
    <property type="match status" value="1"/>
</dbReference>
<evidence type="ECO:0000256" key="5">
    <source>
        <dbReference type="ARBA" id="ARBA00023002"/>
    </source>
</evidence>
<dbReference type="Pfam" id="PF07992">
    <property type="entry name" value="Pyr_redox_2"/>
    <property type="match status" value="1"/>
</dbReference>
<dbReference type="InterPro" id="IPR050260">
    <property type="entry name" value="FAD-bd_OxRdtase"/>
</dbReference>
<comment type="caution">
    <text evidence="9">The sequence shown here is derived from an EMBL/GenBank/DDBJ whole genome shotgun (WGS) entry which is preliminary data.</text>
</comment>
<keyword evidence="4" id="KW-0274">FAD</keyword>
<evidence type="ECO:0000256" key="1">
    <source>
        <dbReference type="ARBA" id="ARBA00001974"/>
    </source>
</evidence>
<dbReference type="PANTHER" id="PTHR43429">
    <property type="entry name" value="PYRIDINE NUCLEOTIDE-DISULFIDE OXIDOREDUCTASE DOMAIN-CONTAINING"/>
    <property type="match status" value="1"/>
</dbReference>
<dbReference type="InterPro" id="IPR016156">
    <property type="entry name" value="FAD/NAD-linked_Rdtase_dimer_sf"/>
</dbReference>
<dbReference type="Gene3D" id="3.50.50.60">
    <property type="entry name" value="FAD/NAD(P)-binding domain"/>
    <property type="match status" value="1"/>
</dbReference>
<keyword evidence="6" id="KW-0676">Redox-active center</keyword>
<evidence type="ECO:0000259" key="7">
    <source>
        <dbReference type="Pfam" id="PF02852"/>
    </source>
</evidence>
<evidence type="ECO:0000256" key="4">
    <source>
        <dbReference type="ARBA" id="ARBA00022827"/>
    </source>
</evidence>
<evidence type="ECO:0000256" key="2">
    <source>
        <dbReference type="ARBA" id="ARBA00009130"/>
    </source>
</evidence>
<keyword evidence="5" id="KW-0560">Oxidoreductase</keyword>
<dbReference type="SUPFAM" id="SSF51905">
    <property type="entry name" value="FAD/NAD(P)-binding domain"/>
    <property type="match status" value="1"/>
</dbReference>
<name>X1H6J2_9ZZZZ</name>
<dbReference type="GO" id="GO:0016491">
    <property type="term" value="F:oxidoreductase activity"/>
    <property type="evidence" value="ECO:0007669"/>
    <property type="project" value="UniProtKB-KW"/>
</dbReference>
<sequence length="302" mass="31871">IVIIGGGFIGVEFADECKKNRDANVTIVEILPHCLQLALDAEFCTEAENMLTERGIKLLVNQRVEAILGDKQVSGVKLSDGEELKADVVIVGVGARPNAELAEKAGLQIGPTKAIQVDNYMRTITDTNIFACGDCAEKYSFFSGKPSRLMLASIATIEARIAGANLFDTRCHNCGVIGVFSTIVGEQAFGCAGLTETMAKQEGFDVIIGESTAPDRHPGSMPGAALTKVKLVFTKDNGLLVGGGVSGGRGIGELINVISACIQHRMTAYEVSLFQMGTHPALTASPIVYQLANAAELAVARL</sequence>
<feature type="non-terminal residue" evidence="9">
    <location>
        <position position="1"/>
    </location>
</feature>
<keyword evidence="3" id="KW-0285">Flavoprotein</keyword>
<dbReference type="AlphaFoldDB" id="X1H6J2"/>
<comment type="similarity">
    <text evidence="2">Belongs to the class-III pyridine nucleotide-disulfide oxidoreductase family.</text>
</comment>
<accession>X1H6J2</accession>
<dbReference type="Gene3D" id="3.30.390.30">
    <property type="match status" value="1"/>
</dbReference>
<feature type="domain" description="FAD/NAD(P)-binding" evidence="8">
    <location>
        <begin position="1"/>
        <end position="156"/>
    </location>
</feature>
<dbReference type="InterPro" id="IPR004099">
    <property type="entry name" value="Pyr_nucl-diS_OxRdtase_dimer"/>
</dbReference>
<dbReference type="SUPFAM" id="SSF55424">
    <property type="entry name" value="FAD/NAD-linked reductases, dimerisation (C-terminal) domain"/>
    <property type="match status" value="1"/>
</dbReference>
<dbReference type="InterPro" id="IPR036188">
    <property type="entry name" value="FAD/NAD-bd_sf"/>
</dbReference>
<evidence type="ECO:0000256" key="3">
    <source>
        <dbReference type="ARBA" id="ARBA00022630"/>
    </source>
</evidence>
<evidence type="ECO:0000259" key="8">
    <source>
        <dbReference type="Pfam" id="PF07992"/>
    </source>
</evidence>
<gene>
    <name evidence="9" type="ORF">S03H2_13953</name>
</gene>
<organism evidence="9">
    <name type="scientific">marine sediment metagenome</name>
    <dbReference type="NCBI Taxonomy" id="412755"/>
    <lineage>
        <taxon>unclassified sequences</taxon>
        <taxon>metagenomes</taxon>
        <taxon>ecological metagenomes</taxon>
    </lineage>
</organism>
<proteinExistence type="inferred from homology"/>
<feature type="domain" description="Pyridine nucleotide-disulphide oxidoreductase dimerisation" evidence="7">
    <location>
        <begin position="181"/>
        <end position="283"/>
    </location>
</feature>
<evidence type="ECO:0000256" key="6">
    <source>
        <dbReference type="ARBA" id="ARBA00023284"/>
    </source>
</evidence>
<dbReference type="InterPro" id="IPR023753">
    <property type="entry name" value="FAD/NAD-binding_dom"/>
</dbReference>
<dbReference type="Pfam" id="PF02852">
    <property type="entry name" value="Pyr_redox_dim"/>
    <property type="match status" value="1"/>
</dbReference>
<protein>
    <recommendedName>
        <fullName evidence="10">FAD/NAD(P)-binding domain-containing protein</fullName>
    </recommendedName>
</protein>
<evidence type="ECO:0008006" key="10">
    <source>
        <dbReference type="Google" id="ProtNLM"/>
    </source>
</evidence>